<dbReference type="EMBL" id="AP026801">
    <property type="protein sequence ID" value="BDR55746.1"/>
    <property type="molecule type" value="Genomic_DNA"/>
</dbReference>
<evidence type="ECO:0000256" key="1">
    <source>
        <dbReference type="SAM" id="MobiDB-lite"/>
    </source>
</evidence>
<proteinExistence type="predicted"/>
<keyword evidence="3" id="KW-1185">Reference proteome</keyword>
<evidence type="ECO:0000313" key="2">
    <source>
        <dbReference type="EMBL" id="BDR55746.1"/>
    </source>
</evidence>
<feature type="compositionally biased region" description="Basic and acidic residues" evidence="1">
    <location>
        <begin position="12"/>
        <end position="23"/>
    </location>
</feature>
<accession>A0AAU9CTS0</accession>
<gene>
    <name evidence="2" type="ORF">KIMC2_03080</name>
</gene>
<evidence type="ECO:0000313" key="3">
    <source>
        <dbReference type="Proteomes" id="UP001321804"/>
    </source>
</evidence>
<reference evidence="2 3" key="1">
    <citation type="journal article" date="2023" name="Microbiol. Spectr.">
        <title>Symbiosis of Carpenter Bees with Uncharacterized Lactic Acid Bacteria Showing NAD Auxotrophy.</title>
        <authorList>
            <person name="Kawasaki S."/>
            <person name="Ozawa K."/>
            <person name="Mori T."/>
            <person name="Yamamoto A."/>
            <person name="Ito M."/>
            <person name="Ohkuma M."/>
            <person name="Sakamoto M."/>
            <person name="Matsutani M."/>
        </authorList>
    </citation>
    <scope>NUCLEOTIDE SEQUENCE [LARGE SCALE GENOMIC DNA]</scope>
    <source>
        <strain evidence="2 3">KimC2</strain>
    </source>
</reference>
<protein>
    <submittedName>
        <fullName evidence="2">Uncharacterized protein</fullName>
    </submittedName>
</protein>
<organism evidence="2 3">
    <name type="scientific">Xylocopilactobacillus apis</name>
    <dbReference type="NCBI Taxonomy" id="2932183"/>
    <lineage>
        <taxon>Bacteria</taxon>
        <taxon>Bacillati</taxon>
        <taxon>Bacillota</taxon>
        <taxon>Bacilli</taxon>
        <taxon>Lactobacillales</taxon>
        <taxon>Lactobacillaceae</taxon>
        <taxon>Xylocopilactobacillus</taxon>
    </lineage>
</organism>
<name>A0AAU9CTS0_9LACO</name>
<feature type="region of interest" description="Disordered" evidence="1">
    <location>
        <begin position="1"/>
        <end position="23"/>
    </location>
</feature>
<dbReference type="RefSeq" id="WP_317697283.1">
    <property type="nucleotide sequence ID" value="NZ_AP026801.1"/>
</dbReference>
<dbReference type="Proteomes" id="UP001321804">
    <property type="component" value="Chromosome"/>
</dbReference>
<dbReference type="AlphaFoldDB" id="A0AAU9CTS0"/>
<sequence length="89" mass="10307">MLKNPLSYLTGHEMEKPDYKTEPNSDEYKLMGTYFEIMSDNNLKKFNGDMSPLVESLDKTITPNLSCIKSSFRKKIIADSINDLLDYYL</sequence>
<dbReference type="KEGG" id="xak:KIMC2_03080"/>